<organism evidence="6 9">
    <name type="scientific">Thermus scotoductus</name>
    <dbReference type="NCBI Taxonomy" id="37636"/>
    <lineage>
        <taxon>Bacteria</taxon>
        <taxon>Thermotogati</taxon>
        <taxon>Deinococcota</taxon>
        <taxon>Deinococci</taxon>
        <taxon>Thermales</taxon>
        <taxon>Thermaceae</taxon>
        <taxon>Thermus</taxon>
    </lineage>
</organism>
<dbReference type="EMBL" id="PEMW01000171">
    <property type="protein sequence ID" value="RTI56330.1"/>
    <property type="molecule type" value="Genomic_DNA"/>
</dbReference>
<dbReference type="AlphaFoldDB" id="A0A430S8W3"/>
<sequence>MRRGFTLVEVLVAMAILVVVLALGVRYFAATGELARNTQGRNELQDRVRMVMQVVTGDLQMAGARYWNSGSQNRAYGLPLRPLEGEDGGAKDTLTLYYVTSLRDPASACRRVDYDFAGDTLRRSDVNATSGSDCTSPSPSFQPLAEGILALDIQYQCSDGTTQDQPECNPDAYPRSAKVTVAGYSLSPVTNPGPASLTTVTHQTLPCPPGRACYALTQEVLMPNLKPLPAP</sequence>
<dbReference type="InterPro" id="IPR045584">
    <property type="entry name" value="Pilin-like"/>
</dbReference>
<keyword evidence="4" id="KW-0998">Cell outer membrane</keyword>
<dbReference type="GO" id="GO:0042597">
    <property type="term" value="C:periplasmic space"/>
    <property type="evidence" value="ECO:0007669"/>
    <property type="project" value="UniProtKB-SubCell"/>
</dbReference>
<evidence type="ECO:0000256" key="3">
    <source>
        <dbReference type="ARBA" id="ARBA00022764"/>
    </source>
</evidence>
<dbReference type="NCBIfam" id="TIGR02532">
    <property type="entry name" value="IV_pilin_GFxxxE"/>
    <property type="match status" value="1"/>
</dbReference>
<gene>
    <name evidence="7" type="ORF">CSW14_06180</name>
    <name evidence="6" type="ORF">CSW37_12505</name>
</gene>
<reference evidence="8 9" key="1">
    <citation type="journal article" date="2019" name="Extremophiles">
        <title>Biogeography of thermophiles and predominance of Thermus scotoductus in domestic water heaters.</title>
        <authorList>
            <person name="Wilpiszeski R.L."/>
            <person name="Zhang Z."/>
            <person name="House C.H."/>
        </authorList>
    </citation>
    <scope>NUCLEOTIDE SEQUENCE [LARGE SCALE GENOMIC DNA]</scope>
    <source>
        <strain evidence="7 8">1_S1</strain>
        <strain evidence="6 9">24_S24</strain>
    </source>
</reference>
<keyword evidence="5" id="KW-1133">Transmembrane helix</keyword>
<evidence type="ECO:0000256" key="4">
    <source>
        <dbReference type="ARBA" id="ARBA00023237"/>
    </source>
</evidence>
<dbReference type="GO" id="GO:0009279">
    <property type="term" value="C:cell outer membrane"/>
    <property type="evidence" value="ECO:0007669"/>
    <property type="project" value="UniProtKB-SubCell"/>
</dbReference>
<feature type="transmembrane region" description="Helical" evidence="5">
    <location>
        <begin position="7"/>
        <end position="29"/>
    </location>
</feature>
<keyword evidence="5" id="KW-0472">Membrane</keyword>
<protein>
    <submittedName>
        <fullName evidence="6">Prepilin</fullName>
    </submittedName>
</protein>
<dbReference type="Proteomes" id="UP000287467">
    <property type="component" value="Unassembled WGS sequence"/>
</dbReference>
<name>A0A430S8W3_THESC</name>
<evidence type="ECO:0000313" key="6">
    <source>
        <dbReference type="EMBL" id="RTH32173.1"/>
    </source>
</evidence>
<comment type="caution">
    <text evidence="6">The sequence shown here is derived from an EMBL/GenBank/DDBJ whole genome shotgun (WGS) entry which is preliminary data.</text>
</comment>
<proteinExistence type="predicted"/>
<accession>A0A430S8W3</accession>
<evidence type="ECO:0000256" key="1">
    <source>
        <dbReference type="ARBA" id="ARBA00004203"/>
    </source>
</evidence>
<dbReference type="Pfam" id="PF07963">
    <property type="entry name" value="N_methyl"/>
    <property type="match status" value="1"/>
</dbReference>
<evidence type="ECO:0000313" key="8">
    <source>
        <dbReference type="Proteomes" id="UP000287467"/>
    </source>
</evidence>
<dbReference type="Proteomes" id="UP000288051">
    <property type="component" value="Unassembled WGS sequence"/>
</dbReference>
<dbReference type="SUPFAM" id="SSF54523">
    <property type="entry name" value="Pili subunits"/>
    <property type="match status" value="1"/>
</dbReference>
<dbReference type="EMBL" id="PELZ01000459">
    <property type="protein sequence ID" value="RTH32173.1"/>
    <property type="molecule type" value="Genomic_DNA"/>
</dbReference>
<comment type="subcellular location">
    <subcellularLocation>
        <location evidence="1">Cell outer membrane</location>
        <topology evidence="1">Single-pass membrane protein</topology>
    </subcellularLocation>
    <subcellularLocation>
        <location evidence="2">Periplasm</location>
    </subcellularLocation>
</comment>
<evidence type="ECO:0000256" key="2">
    <source>
        <dbReference type="ARBA" id="ARBA00004418"/>
    </source>
</evidence>
<evidence type="ECO:0000313" key="9">
    <source>
        <dbReference type="Proteomes" id="UP000288051"/>
    </source>
</evidence>
<evidence type="ECO:0000313" key="7">
    <source>
        <dbReference type="EMBL" id="RTI56330.1"/>
    </source>
</evidence>
<evidence type="ECO:0000256" key="5">
    <source>
        <dbReference type="SAM" id="Phobius"/>
    </source>
</evidence>
<keyword evidence="3" id="KW-0574">Periplasm</keyword>
<dbReference type="InterPro" id="IPR012902">
    <property type="entry name" value="N_methyl_site"/>
</dbReference>
<dbReference type="PROSITE" id="PS00409">
    <property type="entry name" value="PROKAR_NTER_METHYL"/>
    <property type="match status" value="1"/>
</dbReference>
<keyword evidence="5" id="KW-0812">Transmembrane</keyword>